<dbReference type="Proteomes" id="UP000638849">
    <property type="component" value="Unassembled WGS sequence"/>
</dbReference>
<organism evidence="2 3">
    <name type="scientific">Streptomyces javensis</name>
    <dbReference type="NCBI Taxonomy" id="114698"/>
    <lineage>
        <taxon>Bacteria</taxon>
        <taxon>Bacillati</taxon>
        <taxon>Actinomycetota</taxon>
        <taxon>Actinomycetes</taxon>
        <taxon>Kitasatosporales</taxon>
        <taxon>Streptomycetaceae</taxon>
        <taxon>Streptomyces</taxon>
        <taxon>Streptomyces violaceusniger group</taxon>
    </lineage>
</organism>
<comment type="caution">
    <text evidence="2">The sequence shown here is derived from an EMBL/GenBank/DDBJ whole genome shotgun (WGS) entry which is preliminary data.</text>
</comment>
<feature type="signal peptide" evidence="1">
    <location>
        <begin position="1"/>
        <end position="28"/>
    </location>
</feature>
<sequence length="127" mass="13285">MRKKIATMAVAGGAALALTAPLASTAQAAPASNITRTSACAKFTGNYTYWSVGSWYGYKLTGSITRTCAGSGFHTLWITGDTNSGTGYYQDGGIYYLDYGGQSKDIRPYGESGGVKNIRIALTDSVG</sequence>
<proteinExistence type="predicted"/>
<evidence type="ECO:0000256" key="1">
    <source>
        <dbReference type="SAM" id="SignalP"/>
    </source>
</evidence>
<protein>
    <recommendedName>
        <fullName evidence="4">Streptomyces killer toxin-like beta/gamma crystallin domain-containing protein</fullName>
    </recommendedName>
</protein>
<accession>A0ABS0R9N2</accession>
<evidence type="ECO:0000313" key="2">
    <source>
        <dbReference type="EMBL" id="MBI0314111.1"/>
    </source>
</evidence>
<feature type="chain" id="PRO_5046698452" description="Streptomyces killer toxin-like beta/gamma crystallin domain-containing protein" evidence="1">
    <location>
        <begin position="29"/>
        <end position="127"/>
    </location>
</feature>
<dbReference type="EMBL" id="JAEEAQ010000106">
    <property type="protein sequence ID" value="MBI0314111.1"/>
    <property type="molecule type" value="Genomic_DNA"/>
</dbReference>
<gene>
    <name evidence="2" type="ORF">JBF12_14180</name>
</gene>
<keyword evidence="3" id="KW-1185">Reference proteome</keyword>
<reference evidence="2 3" key="1">
    <citation type="submission" date="2020-12" db="EMBL/GenBank/DDBJ databases">
        <authorList>
            <person name="Kusuma A.B."/>
            <person name="Nouioui I."/>
            <person name="Goodfellow M."/>
        </authorList>
    </citation>
    <scope>NUCLEOTIDE SEQUENCE [LARGE SCALE GENOMIC DNA]</scope>
    <source>
        <strain evidence="2 3">DSM 41764</strain>
    </source>
</reference>
<dbReference type="RefSeq" id="WP_198277217.1">
    <property type="nucleotide sequence ID" value="NZ_BAAAIF010000090.1"/>
</dbReference>
<evidence type="ECO:0008006" key="4">
    <source>
        <dbReference type="Google" id="ProtNLM"/>
    </source>
</evidence>
<name>A0ABS0R9N2_9ACTN</name>
<keyword evidence="1" id="KW-0732">Signal</keyword>
<evidence type="ECO:0000313" key="3">
    <source>
        <dbReference type="Proteomes" id="UP000638849"/>
    </source>
</evidence>